<reference evidence="1 2" key="1">
    <citation type="submission" date="2018-11" db="EMBL/GenBank/DDBJ databases">
        <authorList>
            <consortium name="Pathogen Informatics"/>
        </authorList>
    </citation>
    <scope>NUCLEOTIDE SEQUENCE [LARGE SCALE GENOMIC DNA]</scope>
    <source>
        <strain evidence="1 2">NCTC10913</strain>
    </source>
</reference>
<evidence type="ECO:0000313" key="2">
    <source>
        <dbReference type="Proteomes" id="UP000277570"/>
    </source>
</evidence>
<accession>A0ABY6STR1</accession>
<name>A0ABY6STR1_9CLOT</name>
<proteinExistence type="predicted"/>
<protein>
    <submittedName>
        <fullName evidence="1">Uncharacterized protein</fullName>
    </submittedName>
</protein>
<dbReference type="Proteomes" id="UP000277570">
    <property type="component" value="Unassembled WGS sequence"/>
</dbReference>
<organism evidence="1 2">
    <name type="scientific">Clostridium carnis</name>
    <dbReference type="NCBI Taxonomy" id="1530"/>
    <lineage>
        <taxon>Bacteria</taxon>
        <taxon>Bacillati</taxon>
        <taxon>Bacillota</taxon>
        <taxon>Clostridia</taxon>
        <taxon>Eubacteriales</taxon>
        <taxon>Clostridiaceae</taxon>
        <taxon>Clostridium</taxon>
    </lineage>
</organism>
<gene>
    <name evidence="1" type="ORF">NCTC10913_02002</name>
</gene>
<evidence type="ECO:0000313" key="1">
    <source>
        <dbReference type="EMBL" id="VDG71653.1"/>
    </source>
</evidence>
<sequence>MNKNILNKHVMLVNFNKKTPTIFNVVTLMHRIKEL</sequence>
<comment type="caution">
    <text evidence="1">The sequence shown here is derived from an EMBL/GenBank/DDBJ whole genome shotgun (WGS) entry which is preliminary data.</text>
</comment>
<keyword evidence="2" id="KW-1185">Reference proteome</keyword>
<dbReference type="EMBL" id="UYIN01000008">
    <property type="protein sequence ID" value="VDG71653.1"/>
    <property type="molecule type" value="Genomic_DNA"/>
</dbReference>